<name>L1JJR2_GUITC</name>
<keyword evidence="5" id="KW-1185">Reference proteome</keyword>
<sequence length="2286" mass="244238">MRKLALTCIVVILAARFYSSIGCPVFSQSGDWTYGLLASNYNISASDTATGIESGYLVILGESFKSPEIVDQVLSSGSLEVDVYCAQVAGAGCDGDETSGVGVWGNESQCLGCVGEVQVEVTGIGEWYIGSSNCSGCSCNGSGVPFVDGVEAQGLWSPQGSCNDQIARGNCSCTAWDGVAITPSGRFYPVGNCSGGDRSCSCNETGYAITPQTIYEVQGDSPDCNCSSDGVPITPPTVYNASGNHSGCNCSVDGIPYTPPSENNETYYSAVANSIPVVVIASRLVTVSVKEGNADMKCFYDGKIYSTYANGMQAYLLQDGSLLNSTYLTGASPSSLVNGKFSFANVAVTKAVSSAYPFNLTFKTDNDVVQKTTASSFLVRPTLIKVYQTGTSSSQHSSADYLVQDANTYLGNYTVELWGSNRIEYIHSNENVAVSAYLWTGLKAGNMDSSTSSDLSYNLQSFLSVQGSTDHTSAVTISSFHGVSANFKLYMSGLAGLYFQLGYELSFLNYSFAVRTTGTFQLSPAKMVLSYSEQYVLYEYSESDVRNVPSVVHLDGANNDTANVAGLPGIINVNLTDSSGATLTGSNCDSCMLVRLFKCQDSSPSAQSAPYDYTVPPCASVAQAYCATYKLGSCSSSTSYLGTLQGTTLVSVSEGKATFSGLMVKYVFGAGYRLRFVFDSSNSLSYSVTSQHSTGVQDMPDPKWQAAGVNNSFFVLPTLSVTQSPGGEGLDVGLLGGDFTLGTPDGVPYGFAFKNQPIIKVLGDGYTFDRNWGRHGHAPLTAIIKSDACGGGGCAGQGLVLTGSSSPVSQTYFSAVAQSLAAGNGPYYATFADETDRNYGVELKWSDSLQFVGFQYLDLRIDGALNETVQVDLKLSFLCGISTSDPTGYNKLFAVADSSFFDLFGPPDSPSNFKVSNYGSLGFRVEFDPPSISGAKPLSGFILEVDRCSDSSCLPKTQHVHPNFATPKQLGSDYQLGGGRGEEVLVKYNQSSSTSFALTLNLIPSRQMLAGDMLVLPLPKFTADLRLKSSYTCALAEQSPFSLEVLPQESLLQLTVKEGRELIMYAPLDVVVPDNCNISLEIPYGQQSSKICSGMNYSRSFCLSIFSLGGLRCCDWDATQQTCQANALVDICLPSAVPDSILQDGFVSTNASQIGTFLYPNVLQGVFVGNSLQTDTCFSNSTTYQSCLSEDTFILPKIEDASPSDLFWSGPLRVGSTTSSAQLNAGCESLTSSSNPCILTVGTDRSFLLVATNASSNSSSTLGMRMKGIRRQAINAGDVLFLQFPALSTSSQLSISTSRVSVDTESFEWPSTFNSSDLSLTIVAQNAIPAEKTLIFEVTNVVLLQPYSSLTVKCEVFSRKKTTVLFHQGSRYSNFTSQTGSPLQGYQEFPGGVNFILEGKIYKFRIFSYNARFRSASISSYLNNRAVLAPEAPAYFSQIAQGSVNASVTYYPERVSAADWCELGLHFQLDSYLGEEETVYFELNGFQGSELLQFCPSCEASIRNESVKPLVEQNVTFVATSAPFHPIFDHGSWSQNLSTLSLFVAQGKSAAPGVLYSVYLPSGSLLCPQPEARAVSMKGWLLQFSLNWLSPSPLLHRPRLGFIVQVSTDPAWKSFVQTTSVSDNFDLPLLQTSSPIAYLTHDIGKEGNEIGLCGEWRWLEKKFIKVDEEVMLVYQVLVMEEGCDQSMFRSSLLVDRGFRSLKSEHVSVLGGANCSCLANGTSAGSPDPGRECVCTSIALAYPSATDWSVGGGIDNKVASSCPLGASFWELGCNPLGVVYTSGLRTAQSAVVSTQTRAGVGYVSCDTLEGSCQANCMCSSSNKLAGFQFGSVSPLPHSLLLASPGDPLHFPSRLQTRLLTALSSTSQTLKVSDTSGLSVNLLLRVDSELLWVLAVLDASTAFVERGSYGTSAQLHQQGSAVSVVTWPVSSFVSSRRQFFFRVAAFNTAGVSSFLYYQVKALAVTPRTVPTIGGTVMELAALGMGIGGEGHDFLLGQLTSSGYIDFARSRACNVLRSLDIGGTRLVCEAPAGVGAVQKFVLYFRQGCLEYFNVGAAVIKYSKPNILLVVPNLVPGSLPAKVRIYGENFGQNSSEINIVLINTDNDIIACNSFTWQGNSGQTLSGYIQASVGSSWSGGAQVSTLKTLQSKFTQPDCSDPRHQPRAFPPHLDIFAEQLGANLVKQASDPNSKLLSGSVTSSTSSASGGASPTQTSTFLTECSPKTYSWVDMDLCFDCCQGRCVATSLLPSSSLNYEDCDLTCMLHCGYGRELPLDGGPPVLEEGVCNRTS</sequence>
<keyword evidence="2" id="KW-0732">Signal</keyword>
<evidence type="ECO:0000313" key="3">
    <source>
        <dbReference type="EMBL" id="EKX48389.1"/>
    </source>
</evidence>
<evidence type="ECO:0000313" key="5">
    <source>
        <dbReference type="Proteomes" id="UP000011087"/>
    </source>
</evidence>
<evidence type="ECO:0000313" key="4">
    <source>
        <dbReference type="EnsemblProtists" id="EKX48389"/>
    </source>
</evidence>
<dbReference type="SUPFAM" id="SSF49265">
    <property type="entry name" value="Fibronectin type III"/>
    <property type="match status" value="1"/>
</dbReference>
<dbReference type="HOGENOM" id="CLU_230305_0_0_1"/>
<feature type="chain" id="PRO_5008771448" evidence="2">
    <location>
        <begin position="23"/>
        <end position="2286"/>
    </location>
</feature>
<dbReference type="KEGG" id="gtt:GUITHDRAFT_105994"/>
<feature type="region of interest" description="Disordered" evidence="1">
    <location>
        <begin position="2189"/>
        <end position="2211"/>
    </location>
</feature>
<dbReference type="Proteomes" id="UP000011087">
    <property type="component" value="Unassembled WGS sequence"/>
</dbReference>
<accession>L1JJR2</accession>
<evidence type="ECO:0000256" key="1">
    <source>
        <dbReference type="SAM" id="MobiDB-lite"/>
    </source>
</evidence>
<feature type="signal peptide" evidence="2">
    <location>
        <begin position="1"/>
        <end position="22"/>
    </location>
</feature>
<reference evidence="5" key="2">
    <citation type="submission" date="2012-11" db="EMBL/GenBank/DDBJ databases">
        <authorList>
            <person name="Kuo A."/>
            <person name="Curtis B.A."/>
            <person name="Tanifuji G."/>
            <person name="Burki F."/>
            <person name="Gruber A."/>
            <person name="Irimia M."/>
            <person name="Maruyama S."/>
            <person name="Arias M.C."/>
            <person name="Ball S.G."/>
            <person name="Gile G.H."/>
            <person name="Hirakawa Y."/>
            <person name="Hopkins J.F."/>
            <person name="Rensing S.A."/>
            <person name="Schmutz J."/>
            <person name="Symeonidi A."/>
            <person name="Elias M."/>
            <person name="Eveleigh R.J."/>
            <person name="Herman E.K."/>
            <person name="Klute M.J."/>
            <person name="Nakayama T."/>
            <person name="Obornik M."/>
            <person name="Reyes-Prieto A."/>
            <person name="Armbrust E.V."/>
            <person name="Aves S.J."/>
            <person name="Beiko R.G."/>
            <person name="Coutinho P."/>
            <person name="Dacks J.B."/>
            <person name="Durnford D.G."/>
            <person name="Fast N.M."/>
            <person name="Green B.R."/>
            <person name="Grisdale C."/>
            <person name="Hempe F."/>
            <person name="Henrissat B."/>
            <person name="Hoppner M.P."/>
            <person name="Ishida K.-I."/>
            <person name="Kim E."/>
            <person name="Koreny L."/>
            <person name="Kroth P.G."/>
            <person name="Liu Y."/>
            <person name="Malik S.-B."/>
            <person name="Maier U.G."/>
            <person name="McRose D."/>
            <person name="Mock T."/>
            <person name="Neilson J.A."/>
            <person name="Onodera N.T."/>
            <person name="Poole A.M."/>
            <person name="Pritham E.J."/>
            <person name="Richards T.A."/>
            <person name="Rocap G."/>
            <person name="Roy S.W."/>
            <person name="Sarai C."/>
            <person name="Schaack S."/>
            <person name="Shirato S."/>
            <person name="Slamovits C.H."/>
            <person name="Spencer D.F."/>
            <person name="Suzuki S."/>
            <person name="Worden A.Z."/>
            <person name="Zauner S."/>
            <person name="Barry K."/>
            <person name="Bell C."/>
            <person name="Bharti A.K."/>
            <person name="Crow J.A."/>
            <person name="Grimwood J."/>
            <person name="Kramer R."/>
            <person name="Lindquist E."/>
            <person name="Lucas S."/>
            <person name="Salamov A."/>
            <person name="McFadden G.I."/>
            <person name="Lane C.E."/>
            <person name="Keeling P.J."/>
            <person name="Gray M.W."/>
            <person name="Grigoriev I.V."/>
            <person name="Archibald J.M."/>
        </authorList>
    </citation>
    <scope>NUCLEOTIDE SEQUENCE</scope>
    <source>
        <strain evidence="5">CCMP2712</strain>
    </source>
</reference>
<proteinExistence type="predicted"/>
<dbReference type="GeneID" id="17305010"/>
<reference evidence="4" key="3">
    <citation type="submission" date="2016-03" db="UniProtKB">
        <authorList>
            <consortium name="EnsemblProtists"/>
        </authorList>
    </citation>
    <scope>IDENTIFICATION</scope>
</reference>
<feature type="compositionally biased region" description="Low complexity" evidence="1">
    <location>
        <begin position="2191"/>
        <end position="2211"/>
    </location>
</feature>
<gene>
    <name evidence="3" type="ORF">GUITHDRAFT_105994</name>
</gene>
<reference evidence="3 5" key="1">
    <citation type="journal article" date="2012" name="Nature">
        <title>Algal genomes reveal evolutionary mosaicism and the fate of nucleomorphs.</title>
        <authorList>
            <consortium name="DOE Joint Genome Institute"/>
            <person name="Curtis B.A."/>
            <person name="Tanifuji G."/>
            <person name="Burki F."/>
            <person name="Gruber A."/>
            <person name="Irimia M."/>
            <person name="Maruyama S."/>
            <person name="Arias M.C."/>
            <person name="Ball S.G."/>
            <person name="Gile G.H."/>
            <person name="Hirakawa Y."/>
            <person name="Hopkins J.F."/>
            <person name="Kuo A."/>
            <person name="Rensing S.A."/>
            <person name="Schmutz J."/>
            <person name="Symeonidi A."/>
            <person name="Elias M."/>
            <person name="Eveleigh R.J."/>
            <person name="Herman E.K."/>
            <person name="Klute M.J."/>
            <person name="Nakayama T."/>
            <person name="Obornik M."/>
            <person name="Reyes-Prieto A."/>
            <person name="Armbrust E.V."/>
            <person name="Aves S.J."/>
            <person name="Beiko R.G."/>
            <person name="Coutinho P."/>
            <person name="Dacks J.B."/>
            <person name="Durnford D.G."/>
            <person name="Fast N.M."/>
            <person name="Green B.R."/>
            <person name="Grisdale C.J."/>
            <person name="Hempel F."/>
            <person name="Henrissat B."/>
            <person name="Hoppner M.P."/>
            <person name="Ishida K."/>
            <person name="Kim E."/>
            <person name="Koreny L."/>
            <person name="Kroth P.G."/>
            <person name="Liu Y."/>
            <person name="Malik S.B."/>
            <person name="Maier U.G."/>
            <person name="McRose D."/>
            <person name="Mock T."/>
            <person name="Neilson J.A."/>
            <person name="Onodera N.T."/>
            <person name="Poole A.M."/>
            <person name="Pritham E.J."/>
            <person name="Richards T.A."/>
            <person name="Rocap G."/>
            <person name="Roy S.W."/>
            <person name="Sarai C."/>
            <person name="Schaack S."/>
            <person name="Shirato S."/>
            <person name="Slamovits C.H."/>
            <person name="Spencer D.F."/>
            <person name="Suzuki S."/>
            <person name="Worden A.Z."/>
            <person name="Zauner S."/>
            <person name="Barry K."/>
            <person name="Bell C."/>
            <person name="Bharti A.K."/>
            <person name="Crow J.A."/>
            <person name="Grimwood J."/>
            <person name="Kramer R."/>
            <person name="Lindquist E."/>
            <person name="Lucas S."/>
            <person name="Salamov A."/>
            <person name="McFadden G.I."/>
            <person name="Lane C.E."/>
            <person name="Keeling P.J."/>
            <person name="Gray M.W."/>
            <person name="Grigoriev I.V."/>
            <person name="Archibald J.M."/>
        </authorList>
    </citation>
    <scope>NUCLEOTIDE SEQUENCE</scope>
    <source>
        <strain evidence="3 5">CCMP2712</strain>
    </source>
</reference>
<evidence type="ECO:0000256" key="2">
    <source>
        <dbReference type="SAM" id="SignalP"/>
    </source>
</evidence>
<dbReference type="InterPro" id="IPR036116">
    <property type="entry name" value="FN3_sf"/>
</dbReference>
<dbReference type="EnsemblProtists" id="EKX48389">
    <property type="protein sequence ID" value="EKX48389"/>
    <property type="gene ID" value="GUITHDRAFT_105994"/>
</dbReference>
<dbReference type="RefSeq" id="XP_005835369.1">
    <property type="nucleotide sequence ID" value="XM_005835312.1"/>
</dbReference>
<protein>
    <submittedName>
        <fullName evidence="3 4">Uncharacterized protein</fullName>
    </submittedName>
</protein>
<organism evidence="3">
    <name type="scientific">Guillardia theta (strain CCMP2712)</name>
    <name type="common">Cryptophyte</name>
    <dbReference type="NCBI Taxonomy" id="905079"/>
    <lineage>
        <taxon>Eukaryota</taxon>
        <taxon>Cryptophyceae</taxon>
        <taxon>Pyrenomonadales</taxon>
        <taxon>Geminigeraceae</taxon>
        <taxon>Guillardia</taxon>
    </lineage>
</organism>
<dbReference type="EMBL" id="JH992986">
    <property type="protein sequence ID" value="EKX48389.1"/>
    <property type="molecule type" value="Genomic_DNA"/>
</dbReference>
<dbReference type="PaxDb" id="55529-EKX48389"/>